<sequence length="185" mass="19427">MKKVISVAAAVAALVAPVAMASAPVMFSTIDYNAPSDSDVKGVRLAVLHGQVSEVQGVDFALLGLSETDKTTGVNFGLFFGASKVNQEMKGASFGLFNWNEGLTTGANFGVVNYTNDVNGLNLSTVNYSQGNTLADVGFASISESSTFQLGIFNMTKKIDGVQIGLLNCADNGFLKCFPFVNFAK</sequence>
<gene>
    <name evidence="2" type="ORF">JQC93_16380</name>
</gene>
<dbReference type="Proteomes" id="UP000809621">
    <property type="component" value="Unassembled WGS sequence"/>
</dbReference>
<evidence type="ECO:0000313" key="2">
    <source>
        <dbReference type="EMBL" id="MBM7037973.1"/>
    </source>
</evidence>
<name>A0ABS2HP62_9VIBR</name>
<reference evidence="2 3" key="1">
    <citation type="submission" date="2021-02" db="EMBL/GenBank/DDBJ databases">
        <authorList>
            <person name="Park J.-S."/>
        </authorList>
    </citation>
    <scope>NUCLEOTIDE SEQUENCE [LARGE SCALE GENOMIC DNA]</scope>
    <source>
        <strain evidence="2 3">188UL20-2</strain>
    </source>
</reference>
<accession>A0ABS2HP62</accession>
<protein>
    <submittedName>
        <fullName evidence="2">PhaC PHA synthase</fullName>
    </submittedName>
</protein>
<keyword evidence="1" id="KW-0732">Signal</keyword>
<feature type="signal peptide" evidence="1">
    <location>
        <begin position="1"/>
        <end position="21"/>
    </location>
</feature>
<dbReference type="EMBL" id="JAFEUM010000007">
    <property type="protein sequence ID" value="MBM7037973.1"/>
    <property type="molecule type" value="Genomic_DNA"/>
</dbReference>
<feature type="chain" id="PRO_5045834794" evidence="1">
    <location>
        <begin position="22"/>
        <end position="185"/>
    </location>
</feature>
<organism evidence="2 3">
    <name type="scientific">Vibrio ulleungensis</name>
    <dbReference type="NCBI Taxonomy" id="2807619"/>
    <lineage>
        <taxon>Bacteria</taxon>
        <taxon>Pseudomonadati</taxon>
        <taxon>Pseudomonadota</taxon>
        <taxon>Gammaproteobacteria</taxon>
        <taxon>Vibrionales</taxon>
        <taxon>Vibrionaceae</taxon>
        <taxon>Vibrio</taxon>
    </lineage>
</organism>
<evidence type="ECO:0000256" key="1">
    <source>
        <dbReference type="SAM" id="SignalP"/>
    </source>
</evidence>
<dbReference type="RefSeq" id="WP_205159463.1">
    <property type="nucleotide sequence ID" value="NZ_JAFEUM010000007.1"/>
</dbReference>
<proteinExistence type="predicted"/>
<comment type="caution">
    <text evidence="2">The sequence shown here is derived from an EMBL/GenBank/DDBJ whole genome shotgun (WGS) entry which is preliminary data.</text>
</comment>
<evidence type="ECO:0000313" key="3">
    <source>
        <dbReference type="Proteomes" id="UP000809621"/>
    </source>
</evidence>
<dbReference type="NCBIfam" id="NF047437">
    <property type="entry name" value="VC2662_fam"/>
    <property type="match status" value="1"/>
</dbReference>
<keyword evidence="3" id="KW-1185">Reference proteome</keyword>